<dbReference type="CDD" id="cd00093">
    <property type="entry name" value="HTH_XRE"/>
    <property type="match status" value="1"/>
</dbReference>
<proteinExistence type="predicted"/>
<sequence>MSQTTDFASNLKLLCSYHKSIAEVCRRLALNRAQFNRYLSGQHKPGANTMLRICNFFGIEEFEALLPHNQFKLLVQVKPREQQPQAAPLPELSHMQRLQAAGTRELERYLGFYFEYYLSMAHPGKLLRTLVCFEKQAQQIYYQRMERMIEFPHKKVYHCRYLGMAHFLVDRIFMLDYESLTGHEISQTILFPTFKNRISQLKGLKIGVSGSGERMPICARVVYEYLGRSINMRKAFALCGLYDIDSPQIDASIRQAVRNEVAEGEWHFRARY</sequence>
<evidence type="ECO:0000259" key="1">
    <source>
        <dbReference type="PROSITE" id="PS50943"/>
    </source>
</evidence>
<keyword evidence="3" id="KW-1185">Reference proteome</keyword>
<dbReference type="EMBL" id="JAAXYH010000002">
    <property type="protein sequence ID" value="NMH64247.1"/>
    <property type="molecule type" value="Genomic_DNA"/>
</dbReference>
<dbReference type="InterPro" id="IPR001387">
    <property type="entry name" value="Cro/C1-type_HTH"/>
</dbReference>
<organism evidence="2 3">
    <name type="scientific">Shewanella salipaludis</name>
    <dbReference type="NCBI Taxonomy" id="2723052"/>
    <lineage>
        <taxon>Bacteria</taxon>
        <taxon>Pseudomonadati</taxon>
        <taxon>Pseudomonadota</taxon>
        <taxon>Gammaproteobacteria</taxon>
        <taxon>Alteromonadales</taxon>
        <taxon>Shewanellaceae</taxon>
        <taxon>Shewanella</taxon>
    </lineage>
</organism>
<name>A0A972FX33_9GAMM</name>
<feature type="domain" description="HTH cro/C1-type" evidence="1">
    <location>
        <begin position="20"/>
        <end position="65"/>
    </location>
</feature>
<dbReference type="RefSeq" id="WP_169562936.1">
    <property type="nucleotide sequence ID" value="NZ_JAAXYH010000002.1"/>
</dbReference>
<protein>
    <submittedName>
        <fullName evidence="2">Helix-turn-helix transcriptional regulator</fullName>
    </submittedName>
</protein>
<comment type="caution">
    <text evidence="2">The sequence shown here is derived from an EMBL/GenBank/DDBJ whole genome shotgun (WGS) entry which is preliminary data.</text>
</comment>
<evidence type="ECO:0000313" key="2">
    <source>
        <dbReference type="EMBL" id="NMH64247.1"/>
    </source>
</evidence>
<gene>
    <name evidence="2" type="ORF">HC757_03565</name>
</gene>
<dbReference type="AlphaFoldDB" id="A0A972FX33"/>
<dbReference type="Proteomes" id="UP000737113">
    <property type="component" value="Unassembled WGS sequence"/>
</dbReference>
<reference evidence="2" key="1">
    <citation type="submission" date="2020-04" db="EMBL/GenBank/DDBJ databases">
        <title>Description of Shewanella salipaludis sp. nov., isolated from a salt marsh.</title>
        <authorList>
            <person name="Park S."/>
            <person name="Yoon J.-H."/>
        </authorList>
    </citation>
    <scope>NUCLEOTIDE SEQUENCE</scope>
    <source>
        <strain evidence="2">SHSM-M6</strain>
    </source>
</reference>
<dbReference type="GO" id="GO:0003677">
    <property type="term" value="F:DNA binding"/>
    <property type="evidence" value="ECO:0007669"/>
    <property type="project" value="InterPro"/>
</dbReference>
<dbReference type="InterPro" id="IPR010982">
    <property type="entry name" value="Lambda_DNA-bd_dom_sf"/>
</dbReference>
<accession>A0A972FX33</accession>
<dbReference type="SUPFAM" id="SSF47413">
    <property type="entry name" value="lambda repressor-like DNA-binding domains"/>
    <property type="match status" value="1"/>
</dbReference>
<evidence type="ECO:0000313" key="3">
    <source>
        <dbReference type="Proteomes" id="UP000737113"/>
    </source>
</evidence>
<dbReference type="PROSITE" id="PS50943">
    <property type="entry name" value="HTH_CROC1"/>
    <property type="match status" value="1"/>
</dbReference>